<accession>A0A2T7SN49</accession>
<dbReference type="EMBL" id="AZSP01000391">
    <property type="protein sequence ID" value="PVE04352.1"/>
    <property type="molecule type" value="Genomic_DNA"/>
</dbReference>
<gene>
    <name evidence="1" type="ORF">Y717_12530</name>
</gene>
<organism evidence="1 2">
    <name type="scientific">Streptomyces scopuliridis RB72</name>
    <dbReference type="NCBI Taxonomy" id="1440053"/>
    <lineage>
        <taxon>Bacteria</taxon>
        <taxon>Bacillati</taxon>
        <taxon>Actinomycetota</taxon>
        <taxon>Actinomycetes</taxon>
        <taxon>Kitasatosporales</taxon>
        <taxon>Streptomycetaceae</taxon>
        <taxon>Streptomyces</taxon>
    </lineage>
</organism>
<sequence length="140" mass="15923">MTTLTTRAGFEAFRDRMCDHFGQLPDELGNQHLRVEQAPLGPDEYFTYRLDGDGHHIVYDPRQTSGLMVRQFLGIYATFTEDPIRESVRDAYYKAEAAGEREIWGIVLSEIDRSQDSEGVMDRVLELLQQAHAKTKATAA</sequence>
<dbReference type="AlphaFoldDB" id="A0A2T7SN49"/>
<dbReference type="Proteomes" id="UP000245992">
    <property type="component" value="Unassembled WGS sequence"/>
</dbReference>
<evidence type="ECO:0000313" key="2">
    <source>
        <dbReference type="Proteomes" id="UP000245992"/>
    </source>
</evidence>
<protein>
    <submittedName>
        <fullName evidence="1">Uncharacterized protein</fullName>
    </submittedName>
</protein>
<dbReference type="RefSeq" id="WP_030353284.1">
    <property type="nucleotide sequence ID" value="NZ_AZSP01000391.1"/>
</dbReference>
<proteinExistence type="predicted"/>
<comment type="caution">
    <text evidence="1">The sequence shown here is derived from an EMBL/GenBank/DDBJ whole genome shotgun (WGS) entry which is preliminary data.</text>
</comment>
<evidence type="ECO:0000313" key="1">
    <source>
        <dbReference type="EMBL" id="PVE04352.1"/>
    </source>
</evidence>
<dbReference type="STRING" id="1440053.GCA_000718095_04273"/>
<name>A0A2T7SN49_9ACTN</name>
<dbReference type="OrthoDB" id="4225645at2"/>
<keyword evidence="2" id="KW-1185">Reference proteome</keyword>
<reference evidence="1 2" key="1">
    <citation type="submission" date="2013-12" db="EMBL/GenBank/DDBJ databases">
        <title>Annotated genome of Streptomyces scopuliridis.</title>
        <authorList>
            <person name="Olson J.B."/>
        </authorList>
    </citation>
    <scope>NUCLEOTIDE SEQUENCE [LARGE SCALE GENOMIC DNA]</scope>
    <source>
        <strain evidence="1 2">RB72</strain>
    </source>
</reference>